<keyword evidence="1" id="KW-0472">Membrane</keyword>
<feature type="transmembrane region" description="Helical" evidence="1">
    <location>
        <begin position="250"/>
        <end position="272"/>
    </location>
</feature>
<keyword evidence="1" id="KW-1133">Transmembrane helix</keyword>
<protein>
    <submittedName>
        <fullName evidence="2">Unplaced genomic scaffold scaffold_68, whole genome shotgun sequence</fullName>
    </submittedName>
</protein>
<reference evidence="2 3" key="1">
    <citation type="submission" date="2014-04" db="EMBL/GenBank/DDBJ databases">
        <authorList>
            <consortium name="DOE Joint Genome Institute"/>
            <person name="Kuo A."/>
            <person name="Kohler A."/>
            <person name="Costa M.D."/>
            <person name="Nagy L.G."/>
            <person name="Floudas D."/>
            <person name="Copeland A."/>
            <person name="Barry K.W."/>
            <person name="Cichocki N."/>
            <person name="Veneault-Fourrey C."/>
            <person name="LaButti K."/>
            <person name="Lindquist E.A."/>
            <person name="Lipzen A."/>
            <person name="Lundell T."/>
            <person name="Morin E."/>
            <person name="Murat C."/>
            <person name="Sun H."/>
            <person name="Tunlid A."/>
            <person name="Henrissat B."/>
            <person name="Grigoriev I.V."/>
            <person name="Hibbett D.S."/>
            <person name="Martin F."/>
            <person name="Nordberg H.P."/>
            <person name="Cantor M.N."/>
            <person name="Hua S.X."/>
        </authorList>
    </citation>
    <scope>NUCLEOTIDE SEQUENCE [LARGE SCALE GENOMIC DNA]</scope>
    <source>
        <strain evidence="2 3">441</strain>
    </source>
</reference>
<evidence type="ECO:0000256" key="1">
    <source>
        <dbReference type="SAM" id="Phobius"/>
    </source>
</evidence>
<evidence type="ECO:0000313" key="3">
    <source>
        <dbReference type="Proteomes" id="UP000054018"/>
    </source>
</evidence>
<organism evidence="2 3">
    <name type="scientific">Pisolithus microcarpus 441</name>
    <dbReference type="NCBI Taxonomy" id="765257"/>
    <lineage>
        <taxon>Eukaryota</taxon>
        <taxon>Fungi</taxon>
        <taxon>Dikarya</taxon>
        <taxon>Basidiomycota</taxon>
        <taxon>Agaricomycotina</taxon>
        <taxon>Agaricomycetes</taxon>
        <taxon>Agaricomycetidae</taxon>
        <taxon>Boletales</taxon>
        <taxon>Sclerodermatineae</taxon>
        <taxon>Pisolithaceae</taxon>
        <taxon>Pisolithus</taxon>
    </lineage>
</organism>
<gene>
    <name evidence="2" type="ORF">PISMIDRAFT_12293</name>
</gene>
<dbReference type="EMBL" id="KN833752">
    <property type="protein sequence ID" value="KIK21343.1"/>
    <property type="molecule type" value="Genomic_DNA"/>
</dbReference>
<dbReference type="STRING" id="765257.A0A0C9ZNG4"/>
<dbReference type="OrthoDB" id="2156690at2759"/>
<dbReference type="HOGENOM" id="CLU_821635_0_0_1"/>
<proteinExistence type="predicted"/>
<reference evidence="3" key="2">
    <citation type="submission" date="2015-01" db="EMBL/GenBank/DDBJ databases">
        <title>Evolutionary Origins and Diversification of the Mycorrhizal Mutualists.</title>
        <authorList>
            <consortium name="DOE Joint Genome Institute"/>
            <consortium name="Mycorrhizal Genomics Consortium"/>
            <person name="Kohler A."/>
            <person name="Kuo A."/>
            <person name="Nagy L.G."/>
            <person name="Floudas D."/>
            <person name="Copeland A."/>
            <person name="Barry K.W."/>
            <person name="Cichocki N."/>
            <person name="Veneault-Fourrey C."/>
            <person name="LaButti K."/>
            <person name="Lindquist E.A."/>
            <person name="Lipzen A."/>
            <person name="Lundell T."/>
            <person name="Morin E."/>
            <person name="Murat C."/>
            <person name="Riley R."/>
            <person name="Ohm R."/>
            <person name="Sun H."/>
            <person name="Tunlid A."/>
            <person name="Henrissat B."/>
            <person name="Grigoriev I.V."/>
            <person name="Hibbett D.S."/>
            <person name="Martin F."/>
        </authorList>
    </citation>
    <scope>NUCLEOTIDE SEQUENCE [LARGE SCALE GENOMIC DNA]</scope>
    <source>
        <strain evidence="3">441</strain>
    </source>
</reference>
<dbReference type="Proteomes" id="UP000054018">
    <property type="component" value="Unassembled WGS sequence"/>
</dbReference>
<evidence type="ECO:0000313" key="2">
    <source>
        <dbReference type="EMBL" id="KIK21343.1"/>
    </source>
</evidence>
<sequence>MSEREREYVDLCEHAKILPPETGDRFNVKTYRDAQLALVLDSGILSCSVSALRDEKLLRALSSGRMQWLDAVTMDSTGSIACKEACFSFHDGIVTIDDLLPTLSDLDIMDTLQISLALFVYAFTGLIPCLLTWFDVSEHADTVRVGNRTELIVSTIAADVATITSVFNWAGILLNNRSFLAYYTGSGKIHAQWSRNLNAVGRLRIQNRLHCCGYYSPFVESTFSQTCYPRSIFPGCKASYLRFERRILQIWYTIVFSLVPLHILITLAELLCSDHAKYRFGKGIMPKAYRLSSNSMAIIMDYYASQLAEQYGPLQTFFLVPGPISDSSHYPMHLRRRA</sequence>
<feature type="transmembrane region" description="Helical" evidence="1">
    <location>
        <begin position="114"/>
        <end position="134"/>
    </location>
</feature>
<dbReference type="AlphaFoldDB" id="A0A0C9ZNG4"/>
<keyword evidence="1" id="KW-0812">Transmembrane</keyword>
<name>A0A0C9ZNG4_9AGAM</name>
<keyword evidence="3" id="KW-1185">Reference proteome</keyword>
<accession>A0A0C9ZNG4</accession>